<evidence type="ECO:0000256" key="1">
    <source>
        <dbReference type="SAM" id="MobiDB-lite"/>
    </source>
</evidence>
<sequence>MLLRSPQNSETSNDQRKRKHRSPTPLGQDLVTKLGVESADEQSKQGAEGKKEEAADKLADIKKDSLPGNEDNEKKEVSKKEKEKRKKPRKEKRKDGSRPGSRCAVLQEAQFRREVEHEEGRGRRLAQEIKGFNWLEQKIKNSSLLSSRTVPSTPTSSSSGKELESPSKSVSSTPTTSSSHFTFGNKEEEHARKNSFSGSSSSIGFKRHLQTAVPPLIPSSKVTALPKRRPSLGTPITPPCSAPPTLCSATSVPSMIVQGALYTCEPTPYRSGHGRVPPPLEKSSTSLEHAEADKATLYSSTSSTKATLYGVKDNSLEALYDTVSVNAVNYYDSVTSGNIDTQYNITTSPPICFYGSAKYQEPGLHPDKTPATAPHAKSSVISTSQDSGGMTDHQVDKLHSPKPDTCSSRNSDWSAWQGSSPNSQHSGYSADPHSPQRFSHKQALLRRAFQEMMKKDIQGQVQECQVQEYQGLVQGYQDLVLLLQEQVLEYQNLIVEASLEFTKKVAPKMLSHLVMEQCLSTALQVMRILRGLLGSYALDARKLGTAQNNASVNIGASIVLPVFYDFSFVYLRDDGGECHEIDLCLPLPLPPHSLPWAYISLNTCLLSIKTTGPTYTGIELLT</sequence>
<feature type="region of interest" description="Disordered" evidence="1">
    <location>
        <begin position="363"/>
        <end position="437"/>
    </location>
</feature>
<gene>
    <name evidence="2" type="ORF">O3P69_020642</name>
</gene>
<dbReference type="Proteomes" id="UP001487740">
    <property type="component" value="Unassembled WGS sequence"/>
</dbReference>
<protein>
    <submittedName>
        <fullName evidence="2">Uncharacterized protein</fullName>
    </submittedName>
</protein>
<reference evidence="2 3" key="1">
    <citation type="submission" date="2023-03" db="EMBL/GenBank/DDBJ databases">
        <title>High-quality genome of Scylla paramamosain provides insights in environmental adaptation.</title>
        <authorList>
            <person name="Zhang L."/>
        </authorList>
    </citation>
    <scope>NUCLEOTIDE SEQUENCE [LARGE SCALE GENOMIC DNA]</scope>
    <source>
        <strain evidence="2">LZ_2023a</strain>
        <tissue evidence="2">Muscle</tissue>
    </source>
</reference>
<feature type="compositionally biased region" description="Basic residues" evidence="1">
    <location>
        <begin position="82"/>
        <end position="92"/>
    </location>
</feature>
<organism evidence="2 3">
    <name type="scientific">Scylla paramamosain</name>
    <name type="common">Mud crab</name>
    <dbReference type="NCBI Taxonomy" id="85552"/>
    <lineage>
        <taxon>Eukaryota</taxon>
        <taxon>Metazoa</taxon>
        <taxon>Ecdysozoa</taxon>
        <taxon>Arthropoda</taxon>
        <taxon>Crustacea</taxon>
        <taxon>Multicrustacea</taxon>
        <taxon>Malacostraca</taxon>
        <taxon>Eumalacostraca</taxon>
        <taxon>Eucarida</taxon>
        <taxon>Decapoda</taxon>
        <taxon>Pleocyemata</taxon>
        <taxon>Brachyura</taxon>
        <taxon>Eubrachyura</taxon>
        <taxon>Portunoidea</taxon>
        <taxon>Portunidae</taxon>
        <taxon>Portuninae</taxon>
        <taxon>Scylla</taxon>
    </lineage>
</organism>
<feature type="compositionally biased region" description="Low complexity" evidence="1">
    <location>
        <begin position="144"/>
        <end position="179"/>
    </location>
</feature>
<feature type="region of interest" description="Disordered" evidence="1">
    <location>
        <begin position="1"/>
        <end position="131"/>
    </location>
</feature>
<dbReference type="AlphaFoldDB" id="A0AAW0TNF5"/>
<feature type="compositionally biased region" description="Polar residues" evidence="1">
    <location>
        <begin position="405"/>
        <end position="427"/>
    </location>
</feature>
<comment type="caution">
    <text evidence="2">The sequence shown here is derived from an EMBL/GenBank/DDBJ whole genome shotgun (WGS) entry which is preliminary data.</text>
</comment>
<name>A0AAW0TNF5_SCYPA</name>
<feature type="compositionally biased region" description="Polar residues" evidence="1">
    <location>
        <begin position="379"/>
        <end position="388"/>
    </location>
</feature>
<accession>A0AAW0TNF5</accession>
<feature type="compositionally biased region" description="Basic and acidic residues" evidence="1">
    <location>
        <begin position="41"/>
        <end position="81"/>
    </location>
</feature>
<feature type="compositionally biased region" description="Polar residues" evidence="1">
    <location>
        <begin position="1"/>
        <end position="12"/>
    </location>
</feature>
<feature type="compositionally biased region" description="Basic and acidic residues" evidence="1">
    <location>
        <begin position="110"/>
        <end position="127"/>
    </location>
</feature>
<evidence type="ECO:0000313" key="3">
    <source>
        <dbReference type="Proteomes" id="UP001487740"/>
    </source>
</evidence>
<evidence type="ECO:0000313" key="2">
    <source>
        <dbReference type="EMBL" id="KAK8388763.1"/>
    </source>
</evidence>
<keyword evidence="3" id="KW-1185">Reference proteome</keyword>
<feature type="compositionally biased region" description="Basic and acidic residues" evidence="1">
    <location>
        <begin position="393"/>
        <end position="402"/>
    </location>
</feature>
<feature type="region of interest" description="Disordered" evidence="1">
    <location>
        <begin position="144"/>
        <end position="202"/>
    </location>
</feature>
<proteinExistence type="predicted"/>
<dbReference type="EMBL" id="JARAKH010000028">
    <property type="protein sequence ID" value="KAK8388763.1"/>
    <property type="molecule type" value="Genomic_DNA"/>
</dbReference>